<reference evidence="1" key="2">
    <citation type="submission" date="2018-03" db="EMBL/GenBank/DDBJ databases">
        <title>The Triticum urartu genome reveals the dynamic nature of wheat genome evolution.</title>
        <authorList>
            <person name="Ling H."/>
            <person name="Ma B."/>
            <person name="Shi X."/>
            <person name="Liu H."/>
            <person name="Dong L."/>
            <person name="Sun H."/>
            <person name="Cao Y."/>
            <person name="Gao Q."/>
            <person name="Zheng S."/>
            <person name="Li Y."/>
            <person name="Yu Y."/>
            <person name="Du H."/>
            <person name="Qi M."/>
            <person name="Li Y."/>
            <person name="Yu H."/>
            <person name="Cui Y."/>
            <person name="Wang N."/>
            <person name="Chen C."/>
            <person name="Wu H."/>
            <person name="Zhao Y."/>
            <person name="Zhang J."/>
            <person name="Li Y."/>
            <person name="Zhou W."/>
            <person name="Zhang B."/>
            <person name="Hu W."/>
            <person name="Eijk M."/>
            <person name="Tang J."/>
            <person name="Witsenboer H."/>
            <person name="Zhao S."/>
            <person name="Li Z."/>
            <person name="Zhang A."/>
            <person name="Wang D."/>
            <person name="Liang C."/>
        </authorList>
    </citation>
    <scope>NUCLEOTIDE SEQUENCE [LARGE SCALE GENOMIC DNA]</scope>
    <source>
        <strain evidence="1">cv. G1812</strain>
    </source>
</reference>
<sequence>MQLAAHRHFARIFCATHARESEKERERDVVRSVSPITTCRQFSGECPNSASTLHDLHTAEAITHFLILLRKLYRLHLACDYFLPPRLDDDEDLSDLFTLALFAGGGVAGAAPRFCGRPTLFFVALALAPALEPPRPVFFLPAPLLALGSSSSSSGAGADRFRFVSGDPLFFGGDDLPWFSRF</sequence>
<name>A0A8R7UH20_TRIUA</name>
<dbReference type="Proteomes" id="UP000015106">
    <property type="component" value="Chromosome 5"/>
</dbReference>
<dbReference type="Gramene" id="TuG1812G0500002986.01.T01">
    <property type="protein sequence ID" value="TuG1812G0500002986.01.T01.cds460579"/>
    <property type="gene ID" value="TuG1812G0500002986.01"/>
</dbReference>
<reference evidence="1" key="3">
    <citation type="submission" date="2022-06" db="UniProtKB">
        <authorList>
            <consortium name="EnsemblPlants"/>
        </authorList>
    </citation>
    <scope>IDENTIFICATION</scope>
</reference>
<accession>A0A8R7UH20</accession>
<gene>
    <name evidence="1" type="primary">LOC125509777</name>
</gene>
<reference evidence="2" key="1">
    <citation type="journal article" date="2013" name="Nature">
        <title>Draft genome of the wheat A-genome progenitor Triticum urartu.</title>
        <authorList>
            <person name="Ling H.Q."/>
            <person name="Zhao S."/>
            <person name="Liu D."/>
            <person name="Wang J."/>
            <person name="Sun H."/>
            <person name="Zhang C."/>
            <person name="Fan H."/>
            <person name="Li D."/>
            <person name="Dong L."/>
            <person name="Tao Y."/>
            <person name="Gao C."/>
            <person name="Wu H."/>
            <person name="Li Y."/>
            <person name="Cui Y."/>
            <person name="Guo X."/>
            <person name="Zheng S."/>
            <person name="Wang B."/>
            <person name="Yu K."/>
            <person name="Liang Q."/>
            <person name="Yang W."/>
            <person name="Lou X."/>
            <person name="Chen J."/>
            <person name="Feng M."/>
            <person name="Jian J."/>
            <person name="Zhang X."/>
            <person name="Luo G."/>
            <person name="Jiang Y."/>
            <person name="Liu J."/>
            <person name="Wang Z."/>
            <person name="Sha Y."/>
            <person name="Zhang B."/>
            <person name="Wu H."/>
            <person name="Tang D."/>
            <person name="Shen Q."/>
            <person name="Xue P."/>
            <person name="Zou S."/>
            <person name="Wang X."/>
            <person name="Liu X."/>
            <person name="Wang F."/>
            <person name="Yang Y."/>
            <person name="An X."/>
            <person name="Dong Z."/>
            <person name="Zhang K."/>
            <person name="Zhang X."/>
            <person name="Luo M.C."/>
            <person name="Dvorak J."/>
            <person name="Tong Y."/>
            <person name="Wang J."/>
            <person name="Yang H."/>
            <person name="Li Z."/>
            <person name="Wang D."/>
            <person name="Zhang A."/>
            <person name="Wang J."/>
        </authorList>
    </citation>
    <scope>NUCLEOTIDE SEQUENCE</scope>
    <source>
        <strain evidence="2">cv. G1812</strain>
    </source>
</reference>
<evidence type="ECO:0000313" key="2">
    <source>
        <dbReference type="Proteomes" id="UP000015106"/>
    </source>
</evidence>
<proteinExistence type="predicted"/>
<protein>
    <submittedName>
        <fullName evidence="1">Uncharacterized protein</fullName>
    </submittedName>
</protein>
<dbReference type="EnsemblPlants" id="TuG1812G0500002986.01.T01">
    <property type="protein sequence ID" value="TuG1812G0500002986.01.T01.cds460579"/>
    <property type="gene ID" value="TuG1812G0500002986.01"/>
</dbReference>
<dbReference type="AlphaFoldDB" id="A0A8R7UH20"/>
<evidence type="ECO:0000313" key="1">
    <source>
        <dbReference type="EnsemblPlants" id="TuG1812G0500002986.01.T01.cds460579"/>
    </source>
</evidence>
<organism evidence="1 2">
    <name type="scientific">Triticum urartu</name>
    <name type="common">Red wild einkorn</name>
    <name type="synonym">Crithodium urartu</name>
    <dbReference type="NCBI Taxonomy" id="4572"/>
    <lineage>
        <taxon>Eukaryota</taxon>
        <taxon>Viridiplantae</taxon>
        <taxon>Streptophyta</taxon>
        <taxon>Embryophyta</taxon>
        <taxon>Tracheophyta</taxon>
        <taxon>Spermatophyta</taxon>
        <taxon>Magnoliopsida</taxon>
        <taxon>Liliopsida</taxon>
        <taxon>Poales</taxon>
        <taxon>Poaceae</taxon>
        <taxon>BOP clade</taxon>
        <taxon>Pooideae</taxon>
        <taxon>Triticodae</taxon>
        <taxon>Triticeae</taxon>
        <taxon>Triticinae</taxon>
        <taxon>Triticum</taxon>
    </lineage>
</organism>
<keyword evidence="2" id="KW-1185">Reference proteome</keyword>